<dbReference type="Gene3D" id="1.10.10.800">
    <property type="match status" value="1"/>
</dbReference>
<dbReference type="InterPro" id="IPR002925">
    <property type="entry name" value="Dienelactn_hydro"/>
</dbReference>
<dbReference type="InterPro" id="IPR029058">
    <property type="entry name" value="AB_hydrolase_fold"/>
</dbReference>
<dbReference type="PANTHER" id="PTHR47751">
    <property type="entry name" value="SUPERFAMILY HYDROLASE, PUTATIVE (AFU_ORTHOLOGUE AFUA_2G16580)-RELATED"/>
    <property type="match status" value="1"/>
</dbReference>
<sequence length="391" mass="42014">MKKLSRKMLAAALAVGLMGIGGFAGNSVQAAAAPFTVPQTNHEIQYYGAKDLRELAPGEVKSPNKNPYGLVYSDAITKNEPGKVNIHPVTYNLNGNQIAANIYTPAGYDAKDGKKYKAIVVAHPNGGVKEQVAGLYAQKLAEAGYITIAADASFQGASGGQPRNLDNPAFRVEDIHGMLDILPSFPGVDADHMGALGICGGGGYTLKATQTDKRAKAVATLSMFNSGIVRRDGFLSSAKDTTLQRLADSSAERAKEAAGGDIARSVGMESQDIPEETLKKMPTLYSEGYVYYGKTHRHPNSTFMYTLRSNLDLFTFDAAANMDLINQPLLMIAGSDADTLYMTKDAFAKATGTTNKELYLVNGATHIQTYWVPKYVKEISAKLVSFFNKNL</sequence>
<dbReference type="PANTHER" id="PTHR47751:SF1">
    <property type="entry name" value="SUPERFAMILY HYDROLASE, PUTATIVE (AFU_ORTHOLOGUE AFUA_2G16580)-RELATED"/>
    <property type="match status" value="1"/>
</dbReference>
<dbReference type="Proteomes" id="UP000095546">
    <property type="component" value="Unassembled WGS sequence"/>
</dbReference>
<evidence type="ECO:0000313" key="3">
    <source>
        <dbReference type="EMBL" id="CUO03400.1"/>
    </source>
</evidence>
<dbReference type="RefSeq" id="WP_055162668.1">
    <property type="nucleotide sequence ID" value="NZ_CABIWZ010000021.1"/>
</dbReference>
<organism evidence="3 4">
    <name type="scientific">Mitsuokella jalaludinii</name>
    <dbReference type="NCBI Taxonomy" id="187979"/>
    <lineage>
        <taxon>Bacteria</taxon>
        <taxon>Bacillati</taxon>
        <taxon>Bacillota</taxon>
        <taxon>Negativicutes</taxon>
        <taxon>Selenomonadales</taxon>
        <taxon>Selenomonadaceae</taxon>
        <taxon>Mitsuokella</taxon>
    </lineage>
</organism>
<dbReference type="Pfam" id="PF01738">
    <property type="entry name" value="DLH"/>
    <property type="match status" value="1"/>
</dbReference>
<evidence type="ECO:0000256" key="1">
    <source>
        <dbReference type="SAM" id="SignalP"/>
    </source>
</evidence>
<dbReference type="EMBL" id="CYYU01000021">
    <property type="protein sequence ID" value="CUO03400.1"/>
    <property type="molecule type" value="Genomic_DNA"/>
</dbReference>
<evidence type="ECO:0000313" key="4">
    <source>
        <dbReference type="Proteomes" id="UP000095546"/>
    </source>
</evidence>
<feature type="signal peptide" evidence="1">
    <location>
        <begin position="1"/>
        <end position="24"/>
    </location>
</feature>
<gene>
    <name evidence="3" type="ORF">ERS852385_01973</name>
</gene>
<dbReference type="STRING" id="187979.ERS852385_01973"/>
<keyword evidence="1" id="KW-0732">Signal</keyword>
<evidence type="ECO:0000259" key="2">
    <source>
        <dbReference type="Pfam" id="PF01738"/>
    </source>
</evidence>
<name>A0A174BUR8_9FIRM</name>
<dbReference type="InterPro" id="IPR051411">
    <property type="entry name" value="Polyketide_trans_af380"/>
</dbReference>
<dbReference type="GO" id="GO:0016787">
    <property type="term" value="F:hydrolase activity"/>
    <property type="evidence" value="ECO:0007669"/>
    <property type="project" value="InterPro"/>
</dbReference>
<feature type="chain" id="PRO_5038990413" evidence="1">
    <location>
        <begin position="25"/>
        <end position="391"/>
    </location>
</feature>
<protein>
    <submittedName>
        <fullName evidence="3">Uncharacterized conserved protein</fullName>
    </submittedName>
</protein>
<reference evidence="3 4" key="1">
    <citation type="submission" date="2015-09" db="EMBL/GenBank/DDBJ databases">
        <authorList>
            <consortium name="Pathogen Informatics"/>
        </authorList>
    </citation>
    <scope>NUCLEOTIDE SEQUENCE [LARGE SCALE GENOMIC DNA]</scope>
    <source>
        <strain evidence="3 4">2789STDY5608828</strain>
    </source>
</reference>
<dbReference type="SUPFAM" id="SSF53474">
    <property type="entry name" value="alpha/beta-Hydrolases"/>
    <property type="match status" value="1"/>
</dbReference>
<accession>A0A174BUR8</accession>
<proteinExistence type="predicted"/>
<dbReference type="Gene3D" id="3.40.50.1820">
    <property type="entry name" value="alpha/beta hydrolase"/>
    <property type="match status" value="1"/>
</dbReference>
<keyword evidence="4" id="KW-1185">Reference proteome</keyword>
<dbReference type="AlphaFoldDB" id="A0A174BUR8"/>
<feature type="domain" description="Dienelactone hydrolase" evidence="2">
    <location>
        <begin position="111"/>
        <end position="219"/>
    </location>
</feature>